<reference evidence="4" key="1">
    <citation type="submission" date="2020-08" db="EMBL/GenBank/DDBJ databases">
        <title>Plant Genome Project.</title>
        <authorList>
            <person name="Zhang R.-G."/>
        </authorList>
    </citation>
    <scope>NUCLEOTIDE SEQUENCE</scope>
    <source>
        <strain evidence="4">WSP0</strain>
        <tissue evidence="4">Leaf</tissue>
    </source>
</reference>
<evidence type="ECO:0000256" key="1">
    <source>
        <dbReference type="SAM" id="MobiDB-lite"/>
    </source>
</evidence>
<dbReference type="FunFam" id="3.30.70.270:FF:000063">
    <property type="entry name" value="Zinc knuckle domaincontaining protein"/>
    <property type="match status" value="1"/>
</dbReference>
<dbReference type="EMBL" id="JACTNZ010000004">
    <property type="protein sequence ID" value="KAG5552179.1"/>
    <property type="molecule type" value="Genomic_DNA"/>
</dbReference>
<sequence length="663" mass="75569">MKKMSYMPGLGLGKNLQGPAQFEEPGTLTRVTGVGYHPSEDRKKKKGDRLEDYFVKEKAKQIYQGQPEPFWDKETKTFLPGFKIFANDVWPESDEELEAVIKPVKTTDWVETLAVGSLATLFEEDEPFGIVVEAEVQMLGHEAPEDPTSLIMDAAGDYKNWTFIPSATSHESEFEAKSFKSSESFESFESSESSESVESESVPLGPTPQSLYFEFESTRVYDALEASANDEINEPDSAYFPDFEINCVDPNDEEIDFEGEIPEEIRSLIEREDERHAQPVKEEVVSINLRDEGNPRMVQTGSALSEEERQALVELLKEFEDVFEWSHVDMPGIDPEIVEHRIPLHPDAKPVKQKLRCMRPDWVLKIKEEVTKQINAGFLMVTKYPQWVANIVPVPKKDGKIRVCVDFRDLNKASPKDDFPLPHIDVLVDNTAGHALLSFMDGFSGYNQILMAPKDREKTTFITEWGTYCYRVMPFGLKNAGSTYQRAAITLLHDMIHREVEVYVDDMIVKAREREGHLPALRKFFERIRKYRMRLNPAKCTFGVTTGKMLGFMITTRGIEIDPLKIKAILEMEPPRTEKDVRSFLGKIQFISRFIAKLTSTCEPIFRLLKKGTPFAWNNRCQQAFEAIKAYLRNPPVLMPPEPGKPLILYLSVTPSSMGCMLA</sequence>
<evidence type="ECO:0000259" key="3">
    <source>
        <dbReference type="Pfam" id="PF17919"/>
    </source>
</evidence>
<organism evidence="4 5">
    <name type="scientific">Rhododendron griersonianum</name>
    <dbReference type="NCBI Taxonomy" id="479676"/>
    <lineage>
        <taxon>Eukaryota</taxon>
        <taxon>Viridiplantae</taxon>
        <taxon>Streptophyta</taxon>
        <taxon>Embryophyta</taxon>
        <taxon>Tracheophyta</taxon>
        <taxon>Spermatophyta</taxon>
        <taxon>Magnoliopsida</taxon>
        <taxon>eudicotyledons</taxon>
        <taxon>Gunneridae</taxon>
        <taxon>Pentapetalae</taxon>
        <taxon>asterids</taxon>
        <taxon>Ericales</taxon>
        <taxon>Ericaceae</taxon>
        <taxon>Ericoideae</taxon>
        <taxon>Rhodoreae</taxon>
        <taxon>Rhododendron</taxon>
    </lineage>
</organism>
<dbReference type="Gene3D" id="3.30.70.270">
    <property type="match status" value="2"/>
</dbReference>
<evidence type="ECO:0000313" key="5">
    <source>
        <dbReference type="Proteomes" id="UP000823749"/>
    </source>
</evidence>
<evidence type="ECO:0000259" key="2">
    <source>
        <dbReference type="Pfam" id="PF00078"/>
    </source>
</evidence>
<dbReference type="InterPro" id="IPR053134">
    <property type="entry name" value="RNA-dir_DNA_polymerase"/>
</dbReference>
<dbReference type="Pfam" id="PF17919">
    <property type="entry name" value="RT_RNaseH_2"/>
    <property type="match status" value="1"/>
</dbReference>
<dbReference type="PANTHER" id="PTHR24559:SF457">
    <property type="entry name" value="RNA-DIRECTED DNA POLYMERASE HOMOLOG"/>
    <property type="match status" value="1"/>
</dbReference>
<comment type="caution">
    <text evidence="4">The sequence shown here is derived from an EMBL/GenBank/DDBJ whole genome shotgun (WGS) entry which is preliminary data.</text>
</comment>
<feature type="domain" description="Reverse transcriptase/retrotransposon-derived protein RNase H-like" evidence="3">
    <location>
        <begin position="617"/>
        <end position="662"/>
    </location>
</feature>
<protein>
    <recommendedName>
        <fullName evidence="6">Reverse transcriptase domain-containing protein</fullName>
    </recommendedName>
</protein>
<feature type="domain" description="Reverse transcriptase" evidence="2">
    <location>
        <begin position="394"/>
        <end position="554"/>
    </location>
</feature>
<dbReference type="CDD" id="cd01647">
    <property type="entry name" value="RT_LTR"/>
    <property type="match status" value="1"/>
</dbReference>
<evidence type="ECO:0000313" key="4">
    <source>
        <dbReference type="EMBL" id="KAG5552179.1"/>
    </source>
</evidence>
<name>A0AAV6KIR3_9ERIC</name>
<dbReference type="Pfam" id="PF00078">
    <property type="entry name" value="RVT_1"/>
    <property type="match status" value="1"/>
</dbReference>
<accession>A0AAV6KIR3</accession>
<dbReference type="AlphaFoldDB" id="A0AAV6KIR3"/>
<dbReference type="Proteomes" id="UP000823749">
    <property type="component" value="Chromosome 4"/>
</dbReference>
<feature type="compositionally biased region" description="Basic and acidic residues" evidence="1">
    <location>
        <begin position="38"/>
        <end position="48"/>
    </location>
</feature>
<dbReference type="InterPro" id="IPR043502">
    <property type="entry name" value="DNA/RNA_pol_sf"/>
</dbReference>
<gene>
    <name evidence="4" type="ORF">RHGRI_010314</name>
</gene>
<evidence type="ECO:0008006" key="6">
    <source>
        <dbReference type="Google" id="ProtNLM"/>
    </source>
</evidence>
<feature type="region of interest" description="Disordered" evidence="1">
    <location>
        <begin position="15"/>
        <end position="48"/>
    </location>
</feature>
<keyword evidence="5" id="KW-1185">Reference proteome</keyword>
<proteinExistence type="predicted"/>
<dbReference type="SUPFAM" id="SSF56672">
    <property type="entry name" value="DNA/RNA polymerases"/>
    <property type="match status" value="1"/>
</dbReference>
<dbReference type="PANTHER" id="PTHR24559">
    <property type="entry name" value="TRANSPOSON TY3-I GAG-POL POLYPROTEIN"/>
    <property type="match status" value="1"/>
</dbReference>
<dbReference type="Gene3D" id="3.10.10.10">
    <property type="entry name" value="HIV Type 1 Reverse Transcriptase, subunit A, domain 1"/>
    <property type="match status" value="1"/>
</dbReference>
<dbReference type="InterPro" id="IPR000477">
    <property type="entry name" value="RT_dom"/>
</dbReference>
<dbReference type="InterPro" id="IPR041577">
    <property type="entry name" value="RT_RNaseH_2"/>
</dbReference>
<dbReference type="InterPro" id="IPR043128">
    <property type="entry name" value="Rev_trsase/Diguanyl_cyclase"/>
</dbReference>